<dbReference type="PROSITE" id="PS51186">
    <property type="entry name" value="GNAT"/>
    <property type="match status" value="1"/>
</dbReference>
<evidence type="ECO:0000259" key="1">
    <source>
        <dbReference type="PROSITE" id="PS51186"/>
    </source>
</evidence>
<protein>
    <submittedName>
        <fullName evidence="2">GNAT family N-acetyltransferase</fullName>
    </submittedName>
</protein>
<gene>
    <name evidence="2" type="ORF">F6B40_10585</name>
</gene>
<dbReference type="GO" id="GO:0016747">
    <property type="term" value="F:acyltransferase activity, transferring groups other than amino-acyl groups"/>
    <property type="evidence" value="ECO:0007669"/>
    <property type="project" value="InterPro"/>
</dbReference>
<evidence type="ECO:0000313" key="3">
    <source>
        <dbReference type="Proteomes" id="UP000326838"/>
    </source>
</evidence>
<dbReference type="EMBL" id="VYUY01000015">
    <property type="protein sequence ID" value="KAA9132160.1"/>
    <property type="molecule type" value="Genomic_DNA"/>
</dbReference>
<dbReference type="RefSeq" id="WP_150893800.1">
    <property type="nucleotide sequence ID" value="NZ_VYUY01000015.1"/>
</dbReference>
<keyword evidence="2" id="KW-0808">Transferase</keyword>
<dbReference type="Proteomes" id="UP000326838">
    <property type="component" value="Unassembled WGS sequence"/>
</dbReference>
<comment type="caution">
    <text evidence="2">The sequence shown here is derived from an EMBL/GenBank/DDBJ whole genome shotgun (WGS) entry which is preliminary data.</text>
</comment>
<proteinExistence type="predicted"/>
<dbReference type="Gene3D" id="3.40.630.30">
    <property type="match status" value="1"/>
</dbReference>
<reference evidence="3" key="1">
    <citation type="submission" date="2019-09" db="EMBL/GenBank/DDBJ databases">
        <title>Mumia zhuanghuii sp. nov. isolated from the intestinal contents of plateau pika (Ochotona curzoniae) in the Qinghai-Tibet plateau of China.</title>
        <authorList>
            <person name="Tian Z."/>
        </authorList>
    </citation>
    <scope>NUCLEOTIDE SEQUENCE [LARGE SCALE GENOMIC DNA]</scope>
    <source>
        <strain evidence="3">L-033</strain>
    </source>
</reference>
<evidence type="ECO:0000313" key="2">
    <source>
        <dbReference type="EMBL" id="KAA9132160.1"/>
    </source>
</evidence>
<keyword evidence="3" id="KW-1185">Reference proteome</keyword>
<name>A0A5N0TB44_9MICO</name>
<dbReference type="Pfam" id="PF00583">
    <property type="entry name" value="Acetyltransf_1"/>
    <property type="match status" value="1"/>
</dbReference>
<dbReference type="CDD" id="cd04301">
    <property type="entry name" value="NAT_SF"/>
    <property type="match status" value="1"/>
</dbReference>
<dbReference type="PANTHER" id="PTHR41700:SF1">
    <property type="entry name" value="N-ACETYLTRANSFERASE DOMAIN-CONTAINING PROTEIN"/>
    <property type="match status" value="1"/>
</dbReference>
<dbReference type="InterPro" id="IPR016181">
    <property type="entry name" value="Acyl_CoA_acyltransferase"/>
</dbReference>
<dbReference type="InterPro" id="IPR038764">
    <property type="entry name" value="GNAT_N_AcTrfase_prd"/>
</dbReference>
<dbReference type="SUPFAM" id="SSF55729">
    <property type="entry name" value="Acyl-CoA N-acyltransferases (Nat)"/>
    <property type="match status" value="1"/>
</dbReference>
<organism evidence="2 3">
    <name type="scientific">Microbacterium caowuchunii</name>
    <dbReference type="NCBI Taxonomy" id="2614638"/>
    <lineage>
        <taxon>Bacteria</taxon>
        <taxon>Bacillati</taxon>
        <taxon>Actinomycetota</taxon>
        <taxon>Actinomycetes</taxon>
        <taxon>Micrococcales</taxon>
        <taxon>Microbacteriaceae</taxon>
        <taxon>Microbacterium</taxon>
    </lineage>
</organism>
<dbReference type="AlphaFoldDB" id="A0A5N0TB44"/>
<sequence>MTEIRALETPAQVAEANAVLRAVWQGDHDAVPSNTLIALAYAGNYAVGLYEDGRMVGASVGFFGPPADLVLHSHVTGILSSHRGRGLGKVMKRHQRDWARERGIERITWTFDPLVGRNARFNLGVLGARATAYLVDHYGSMDDGVNRGDQTDRIFVEWSIGDPAPGLDGPGAVVVPPQDIAAAVAVPEDIERMRAEAPIAAATWRRIVRDEIRGHLAEGLRIVTFDERGYLFSR</sequence>
<feature type="domain" description="N-acetyltransferase" evidence="1">
    <location>
        <begin position="2"/>
        <end position="146"/>
    </location>
</feature>
<accession>A0A5N0TB44</accession>
<dbReference type="PANTHER" id="PTHR41700">
    <property type="entry name" value="GCN5-RELATED N-ACETYLTRANSFERASE"/>
    <property type="match status" value="1"/>
</dbReference>
<dbReference type="InterPro" id="IPR000182">
    <property type="entry name" value="GNAT_dom"/>
</dbReference>